<dbReference type="SUPFAM" id="SSF52467">
    <property type="entry name" value="DHS-like NAD/FAD-binding domain"/>
    <property type="match status" value="1"/>
</dbReference>
<name>A0A2M9G3S8_9PROT</name>
<dbReference type="RefSeq" id="WP_109795556.1">
    <property type="nucleotide sequence ID" value="NZ_PHIG01000029.1"/>
</dbReference>
<gene>
    <name evidence="7" type="ORF">CVT23_07870</name>
</gene>
<comment type="caution">
    <text evidence="7">The sequence shown here is derived from an EMBL/GenBank/DDBJ whole genome shotgun (WGS) entry which is preliminary data.</text>
</comment>
<evidence type="ECO:0000313" key="7">
    <source>
        <dbReference type="EMBL" id="PJK30361.1"/>
    </source>
</evidence>
<dbReference type="InterPro" id="IPR000399">
    <property type="entry name" value="TPP-bd_CS"/>
</dbReference>
<dbReference type="Proteomes" id="UP000229498">
    <property type="component" value="Unassembled WGS sequence"/>
</dbReference>
<evidence type="ECO:0008006" key="9">
    <source>
        <dbReference type="Google" id="ProtNLM"/>
    </source>
</evidence>
<evidence type="ECO:0000313" key="8">
    <source>
        <dbReference type="Proteomes" id="UP000229498"/>
    </source>
</evidence>
<dbReference type="OrthoDB" id="4494979at2"/>
<dbReference type="SUPFAM" id="SSF52518">
    <property type="entry name" value="Thiamin diphosphate-binding fold (THDP-binding)"/>
    <property type="match status" value="2"/>
</dbReference>
<dbReference type="InterPro" id="IPR029035">
    <property type="entry name" value="DHS-like_NAD/FAD-binding_dom"/>
</dbReference>
<dbReference type="GO" id="GO:0009099">
    <property type="term" value="P:L-valine biosynthetic process"/>
    <property type="evidence" value="ECO:0007669"/>
    <property type="project" value="TreeGrafter"/>
</dbReference>
<dbReference type="CDD" id="cd07035">
    <property type="entry name" value="TPP_PYR_POX_like"/>
    <property type="match status" value="1"/>
</dbReference>
<dbReference type="CDD" id="cd00568">
    <property type="entry name" value="TPP_enzymes"/>
    <property type="match status" value="1"/>
</dbReference>
<evidence type="ECO:0000259" key="4">
    <source>
        <dbReference type="Pfam" id="PF00205"/>
    </source>
</evidence>
<dbReference type="NCBIfam" id="NF006052">
    <property type="entry name" value="PRK08199.1"/>
    <property type="match status" value="1"/>
</dbReference>
<dbReference type="PANTHER" id="PTHR18968">
    <property type="entry name" value="THIAMINE PYROPHOSPHATE ENZYMES"/>
    <property type="match status" value="1"/>
</dbReference>
<dbReference type="GO" id="GO:0030976">
    <property type="term" value="F:thiamine pyrophosphate binding"/>
    <property type="evidence" value="ECO:0007669"/>
    <property type="project" value="InterPro"/>
</dbReference>
<dbReference type="Gene3D" id="3.40.50.1220">
    <property type="entry name" value="TPP-binding domain"/>
    <property type="match status" value="1"/>
</dbReference>
<evidence type="ECO:0000256" key="3">
    <source>
        <dbReference type="RuleBase" id="RU362132"/>
    </source>
</evidence>
<proteinExistence type="inferred from homology"/>
<feature type="domain" description="Thiamine pyrophosphate enzyme N-terminal TPP-binding" evidence="6">
    <location>
        <begin position="3"/>
        <end position="119"/>
    </location>
</feature>
<dbReference type="InterPro" id="IPR012000">
    <property type="entry name" value="Thiamin_PyroP_enz_cen_dom"/>
</dbReference>
<keyword evidence="2 3" id="KW-0786">Thiamine pyrophosphate</keyword>
<evidence type="ECO:0000259" key="5">
    <source>
        <dbReference type="Pfam" id="PF02775"/>
    </source>
</evidence>
<evidence type="ECO:0000256" key="2">
    <source>
        <dbReference type="ARBA" id="ARBA00023052"/>
    </source>
</evidence>
<keyword evidence="8" id="KW-1185">Reference proteome</keyword>
<dbReference type="Pfam" id="PF00205">
    <property type="entry name" value="TPP_enzyme_M"/>
    <property type="match status" value="1"/>
</dbReference>
<dbReference type="InterPro" id="IPR012001">
    <property type="entry name" value="Thiamin_PyroP_enz_TPP-bd_dom"/>
</dbReference>
<dbReference type="InterPro" id="IPR011766">
    <property type="entry name" value="TPP_enzyme_TPP-bd"/>
</dbReference>
<dbReference type="GO" id="GO:0050660">
    <property type="term" value="F:flavin adenine dinucleotide binding"/>
    <property type="evidence" value="ECO:0007669"/>
    <property type="project" value="TreeGrafter"/>
</dbReference>
<evidence type="ECO:0000259" key="6">
    <source>
        <dbReference type="Pfam" id="PF02776"/>
    </source>
</evidence>
<feature type="domain" description="Thiamine pyrophosphate enzyme central" evidence="4">
    <location>
        <begin position="188"/>
        <end position="325"/>
    </location>
</feature>
<feature type="domain" description="Thiamine pyrophosphate enzyme TPP-binding" evidence="5">
    <location>
        <begin position="382"/>
        <end position="528"/>
    </location>
</feature>
<dbReference type="Gene3D" id="3.40.50.970">
    <property type="match status" value="2"/>
</dbReference>
<dbReference type="GO" id="GO:0009097">
    <property type="term" value="P:isoleucine biosynthetic process"/>
    <property type="evidence" value="ECO:0007669"/>
    <property type="project" value="TreeGrafter"/>
</dbReference>
<dbReference type="GO" id="GO:0000287">
    <property type="term" value="F:magnesium ion binding"/>
    <property type="evidence" value="ECO:0007669"/>
    <property type="project" value="InterPro"/>
</dbReference>
<dbReference type="Pfam" id="PF02776">
    <property type="entry name" value="TPP_enzyme_N"/>
    <property type="match status" value="1"/>
</dbReference>
<accession>A0A2M9G3S8</accession>
<dbReference type="EMBL" id="PHIG01000029">
    <property type="protein sequence ID" value="PJK30361.1"/>
    <property type="molecule type" value="Genomic_DNA"/>
</dbReference>
<organism evidence="7 8">
    <name type="scientific">Minwuia thermotolerans</name>
    <dbReference type="NCBI Taxonomy" id="2056226"/>
    <lineage>
        <taxon>Bacteria</taxon>
        <taxon>Pseudomonadati</taxon>
        <taxon>Pseudomonadota</taxon>
        <taxon>Alphaproteobacteria</taxon>
        <taxon>Minwuiales</taxon>
        <taxon>Minwuiaceae</taxon>
        <taxon>Minwuia</taxon>
    </lineage>
</organism>
<dbReference type="PANTHER" id="PTHR18968:SF120">
    <property type="entry name" value="ACETOLACTATE SYNTHASE LARGE SUBUNIT"/>
    <property type="match status" value="1"/>
</dbReference>
<dbReference type="GO" id="GO:0005948">
    <property type="term" value="C:acetolactate synthase complex"/>
    <property type="evidence" value="ECO:0007669"/>
    <property type="project" value="TreeGrafter"/>
</dbReference>
<dbReference type="GO" id="GO:0003984">
    <property type="term" value="F:acetolactate synthase activity"/>
    <property type="evidence" value="ECO:0007669"/>
    <property type="project" value="TreeGrafter"/>
</dbReference>
<evidence type="ECO:0000256" key="1">
    <source>
        <dbReference type="ARBA" id="ARBA00007812"/>
    </source>
</evidence>
<dbReference type="Pfam" id="PF02775">
    <property type="entry name" value="TPP_enzyme_C"/>
    <property type="match status" value="1"/>
</dbReference>
<dbReference type="InterPro" id="IPR029061">
    <property type="entry name" value="THDP-binding"/>
</dbReference>
<sequence>MTRAADLIVACLEAQGADRAFCVPGESYLATLDAFARRNRIELVQARHESGAGFMAVADAKLTGRPGIALVSRGPGATNASIAVHTAEQDAVPLVLFIGQVSRDEIGRGAFQEIDYSKMFADIAKAVWTISDADRIPEIVARAYQIAQSGTPGPVVIVLPEDMQFDETEARPAEPMPVPRTAPAGDDVDRVAKLLAKAERPVMIAGGLLDLPPARAALLKAAEAWSLPVVTSFKHQDVFPNDSPLYAGYLGFNIPKPQVELLSESDLIVAVGTRLGDTTTQGYVFPSIPPKQPLVHVYPDAGVVGRIFAAEIGLTADPVAFLEALAARGSGGGRGDWNARLKAYVDKLMGGAPEPADDGVNFGLVVEALKPHLTDDAIVVTDAGNFSSWIHRHVRFNGRQTMLGAVSGAMGMGTPAAVAASLRAPERQIITFLGDGGAMMTGHELATAIARGVKFKVFVSNNGSYGTIRLHQEKFFPGTVASTQLANPDFAKWGESFGAMGVTITKDDDLAAKVAEVMAHDGPVVADVHSSLERISAYVSIGDLKG</sequence>
<dbReference type="InterPro" id="IPR045229">
    <property type="entry name" value="TPP_enz"/>
</dbReference>
<comment type="similarity">
    <text evidence="1 3">Belongs to the TPP enzyme family.</text>
</comment>
<protein>
    <recommendedName>
        <fullName evidence="9">Acetolactate synthase</fullName>
    </recommendedName>
</protein>
<dbReference type="PROSITE" id="PS00187">
    <property type="entry name" value="TPP_ENZYMES"/>
    <property type="match status" value="1"/>
</dbReference>
<reference evidence="7 8" key="1">
    <citation type="submission" date="2017-11" db="EMBL/GenBank/DDBJ databases">
        <title>Draft genome sequence of Rhizobiales bacterium SY3-13.</title>
        <authorList>
            <person name="Sun C."/>
        </authorList>
    </citation>
    <scope>NUCLEOTIDE SEQUENCE [LARGE SCALE GENOMIC DNA]</scope>
    <source>
        <strain evidence="7 8">SY3-13</strain>
    </source>
</reference>
<dbReference type="AlphaFoldDB" id="A0A2M9G3S8"/>
<dbReference type="FunFam" id="3.40.50.970:FF:000007">
    <property type="entry name" value="Acetolactate synthase"/>
    <property type="match status" value="1"/>
</dbReference>